<comment type="caution">
    <text evidence="3">The sequence shown here is derived from an EMBL/GenBank/DDBJ whole genome shotgun (WGS) entry which is preliminary data.</text>
</comment>
<feature type="compositionally biased region" description="Polar residues" evidence="2">
    <location>
        <begin position="48"/>
        <end position="57"/>
    </location>
</feature>
<feature type="coiled-coil region" evidence="1">
    <location>
        <begin position="96"/>
        <end position="143"/>
    </location>
</feature>
<keyword evidence="1" id="KW-0175">Coiled coil</keyword>
<feature type="coiled-coil region" evidence="1">
    <location>
        <begin position="229"/>
        <end position="291"/>
    </location>
</feature>
<gene>
    <name evidence="3" type="ORF">AAHA92_23918</name>
</gene>
<feature type="region of interest" description="Disordered" evidence="2">
    <location>
        <begin position="342"/>
        <end position="366"/>
    </location>
</feature>
<feature type="compositionally biased region" description="Basic residues" evidence="2">
    <location>
        <begin position="25"/>
        <end position="38"/>
    </location>
</feature>
<dbReference type="AlphaFoldDB" id="A0ABD1GTI8"/>
<feature type="compositionally biased region" description="Basic and acidic residues" evidence="2">
    <location>
        <begin position="348"/>
        <end position="366"/>
    </location>
</feature>
<dbReference type="Proteomes" id="UP001567538">
    <property type="component" value="Unassembled WGS sequence"/>
</dbReference>
<organism evidence="3 4">
    <name type="scientific">Salvia divinorum</name>
    <name type="common">Maria pastora</name>
    <name type="synonym">Diviner's sage</name>
    <dbReference type="NCBI Taxonomy" id="28513"/>
    <lineage>
        <taxon>Eukaryota</taxon>
        <taxon>Viridiplantae</taxon>
        <taxon>Streptophyta</taxon>
        <taxon>Embryophyta</taxon>
        <taxon>Tracheophyta</taxon>
        <taxon>Spermatophyta</taxon>
        <taxon>Magnoliopsida</taxon>
        <taxon>eudicotyledons</taxon>
        <taxon>Gunneridae</taxon>
        <taxon>Pentapetalae</taxon>
        <taxon>asterids</taxon>
        <taxon>lamiids</taxon>
        <taxon>Lamiales</taxon>
        <taxon>Lamiaceae</taxon>
        <taxon>Nepetoideae</taxon>
        <taxon>Mentheae</taxon>
        <taxon>Salviinae</taxon>
        <taxon>Salvia</taxon>
        <taxon>Salvia subgen. Calosphace</taxon>
    </lineage>
</organism>
<sequence>MSAAVSRRAKWHPAPPPPPSPKILHFPRRRRTRSRKPTKPRDAPFLIMNQSSNSNLESLFDDENHRLPPPPELFNSKRERVEEHRSGFSAERELASKKLEKQRVKMERALRSGRKKMVEAKSNAVLEEEIEDLTEKLDELQYKLRTKGCSNFDNKACHLGQVSNTNHIIKLKGYILNMLMMDVMKEQEQEEEARAQENKCSGRCKAVVLRIVEQVRAETEQWSQMQAMLEQVRGEMEELQASRDYWETRSYTSEFQIQSLRHSVEEWKQKALDYEKEVHQLENKLSLKMEAENSQKRAVPLLSLAKQLAKEKRSFLKEKTRSQHPSIFGAFDRSPLREIGNSRQNHRAAFDYHSPERSRIRESFRK</sequence>
<evidence type="ECO:0000313" key="4">
    <source>
        <dbReference type="Proteomes" id="UP001567538"/>
    </source>
</evidence>
<evidence type="ECO:0000256" key="2">
    <source>
        <dbReference type="SAM" id="MobiDB-lite"/>
    </source>
</evidence>
<feature type="region of interest" description="Disordered" evidence="2">
    <location>
        <begin position="1"/>
        <end position="74"/>
    </location>
</feature>
<evidence type="ECO:0000313" key="3">
    <source>
        <dbReference type="EMBL" id="KAL1547441.1"/>
    </source>
</evidence>
<accession>A0ABD1GTI8</accession>
<dbReference type="PANTHER" id="PTHR35468">
    <property type="entry name" value="MYOSIN-LIKE PROTEIN"/>
    <property type="match status" value="1"/>
</dbReference>
<name>A0ABD1GTI8_SALDI</name>
<proteinExistence type="predicted"/>
<evidence type="ECO:0000256" key="1">
    <source>
        <dbReference type="SAM" id="Coils"/>
    </source>
</evidence>
<dbReference type="PANTHER" id="PTHR35468:SF1">
    <property type="entry name" value="MYOSIN-LIKE PROTEIN"/>
    <property type="match status" value="1"/>
</dbReference>
<dbReference type="EMBL" id="JBEAFC010000008">
    <property type="protein sequence ID" value="KAL1547441.1"/>
    <property type="molecule type" value="Genomic_DNA"/>
</dbReference>
<reference evidence="3 4" key="1">
    <citation type="submission" date="2024-06" db="EMBL/GenBank/DDBJ databases">
        <title>A chromosome level genome sequence of Diviner's sage (Salvia divinorum).</title>
        <authorList>
            <person name="Ford S.A."/>
            <person name="Ro D.-K."/>
            <person name="Ness R.W."/>
            <person name="Phillips M.A."/>
        </authorList>
    </citation>
    <scope>NUCLEOTIDE SEQUENCE [LARGE SCALE GENOMIC DNA]</scope>
    <source>
        <strain evidence="3">SAF-2024a</strain>
        <tissue evidence="3">Leaf</tissue>
    </source>
</reference>
<protein>
    <submittedName>
        <fullName evidence="3">Uncharacterized protein</fullName>
    </submittedName>
</protein>
<keyword evidence="4" id="KW-1185">Reference proteome</keyword>